<feature type="active site" evidence="5 8">
    <location>
        <position position="350"/>
    </location>
</feature>
<dbReference type="OrthoDB" id="6040087at2759"/>
<evidence type="ECO:0000256" key="1">
    <source>
        <dbReference type="ARBA" id="ARBA00004613"/>
    </source>
</evidence>
<evidence type="ECO:0000256" key="3">
    <source>
        <dbReference type="ARBA" id="ARBA00023157"/>
    </source>
</evidence>
<feature type="signal peptide" evidence="9">
    <location>
        <begin position="1"/>
        <end position="15"/>
    </location>
</feature>
<dbReference type="SUPFAM" id="SSF55486">
    <property type="entry name" value="Metalloproteases ('zincins'), catalytic domain"/>
    <property type="match status" value="1"/>
</dbReference>
<keyword evidence="9" id="KW-0732">Signal</keyword>
<evidence type="ECO:0000313" key="11">
    <source>
        <dbReference type="EMBL" id="CAE1177642.1"/>
    </source>
</evidence>
<dbReference type="InterPro" id="IPR036383">
    <property type="entry name" value="TSP1_rpt_sf"/>
</dbReference>
<feature type="disulfide bond" evidence="7">
    <location>
        <begin position="457"/>
        <end position="494"/>
    </location>
</feature>
<dbReference type="GO" id="GO:0030198">
    <property type="term" value="P:extracellular matrix organization"/>
    <property type="evidence" value="ECO:0007669"/>
    <property type="project" value="InterPro"/>
</dbReference>
<keyword evidence="3 7" id="KW-1015">Disulfide bond</keyword>
<dbReference type="InterPro" id="IPR050439">
    <property type="entry name" value="ADAMTS_ADAMTS-like"/>
</dbReference>
<feature type="domain" description="Peptidase M12B" evidence="10">
    <location>
        <begin position="211"/>
        <end position="407"/>
    </location>
</feature>
<keyword evidence="6" id="KW-0106">Calcium</keyword>
<comment type="caution">
    <text evidence="8">Lacks conserved residue(s) required for the propagation of feature annotation.</text>
</comment>
<feature type="chain" id="PRO_5032619328" description="Peptidase M12B domain-containing protein" evidence="9">
    <location>
        <begin position="16"/>
        <end position="693"/>
    </location>
</feature>
<dbReference type="Pfam" id="PF00090">
    <property type="entry name" value="TSP_1"/>
    <property type="match status" value="1"/>
</dbReference>
<feature type="disulfide bond" evidence="7">
    <location>
        <begin position="294"/>
        <end position="333"/>
    </location>
</feature>
<feature type="binding site" evidence="6 8">
    <location>
        <position position="359"/>
    </location>
    <ligand>
        <name>Zn(2+)</name>
        <dbReference type="ChEBI" id="CHEBI:29105"/>
        <note>catalytic</note>
    </ligand>
</feature>
<proteinExistence type="predicted"/>
<dbReference type="SMART" id="SM00209">
    <property type="entry name" value="TSP1"/>
    <property type="match status" value="1"/>
</dbReference>
<dbReference type="FunFam" id="2.20.100.10:FF:000001">
    <property type="entry name" value="semaphorin-5A isoform X1"/>
    <property type="match status" value="1"/>
</dbReference>
<sequence>MVLFYLMFLFVAVQTAPLHQLEGEALVVAERNGFLSDDYERLHVTELSENLSNSLHSLDMGRLRRRRETQETTKIHVSINGMNYSLALEHPTSVLHQNAEIIVANGSNSERKYLPATHSCHLVGGIDDHEGSASLSYCDRLRGFMVVDDVEYILEPLEDGQHLVAERRKPKEWPYDDLEVIIKEETTYFSEIELLKTSQELDTESKYGKPVIIELAVYCDEDMTKLLEKAKADTVQKKVDYILSKFNGVQYEYAKVKQLQRVVIFQIKKMVFLETNPDWFHVSNSLSTMLSSLCQWNKDKKPYDIVYMITGHKPISPIGLAWVGGACRANIRCGVSMGTSWGRYVAMAHEIGHLLGMHHDADTPCKSLPRKDLGLMGGKGTDFSNCSAEAFHKKLAKSNGKCLFTQNIPDNDVMEELKGVHLENIPSVWNVTHHQYCENLMGPGYRYREKEGMKYSCDRGYYCVQLKEGPDFGLIYRESAQGIVGMYCAPGKVCLKKQCLTYKLMELHTEWKERAGGWGDWSEWTSCSRSCGTGVKYSHRECNNPTPIQHHYCDGNEYRAELCNMHPCVNDSSDTSSLIKSRADETCKRLVKGNFLNPNFYKMTGRIFGWKGYDNVCDVHCDNDKQSNSRDAILPDGTPCSSPDPEFDVGSRTNVDMRCFRGKCQVFGCDGKFPAKTFGSDPKCKYDKEKIVG</sequence>
<dbReference type="Proteomes" id="UP000597762">
    <property type="component" value="Unassembled WGS sequence"/>
</dbReference>
<keyword evidence="2" id="KW-0964">Secreted</keyword>
<evidence type="ECO:0000256" key="2">
    <source>
        <dbReference type="ARBA" id="ARBA00022525"/>
    </source>
</evidence>
<dbReference type="Gene3D" id="2.20.100.10">
    <property type="entry name" value="Thrombospondin type-1 (TSP1) repeat"/>
    <property type="match status" value="1"/>
</dbReference>
<dbReference type="InterPro" id="IPR001590">
    <property type="entry name" value="Peptidase_M12B"/>
</dbReference>
<accession>A0A812BDP0</accession>
<feature type="disulfide bond" evidence="7">
    <location>
        <begin position="531"/>
        <end position="568"/>
    </location>
</feature>
<dbReference type="GO" id="GO:0006508">
    <property type="term" value="P:proteolysis"/>
    <property type="evidence" value="ECO:0007669"/>
    <property type="project" value="InterPro"/>
</dbReference>
<dbReference type="GO" id="GO:0046872">
    <property type="term" value="F:metal ion binding"/>
    <property type="evidence" value="ECO:0007669"/>
    <property type="project" value="UniProtKB-KW"/>
</dbReference>
<feature type="binding site" evidence="6">
    <location>
        <position position="402"/>
    </location>
    <ligand>
        <name>Ca(2+)</name>
        <dbReference type="ChEBI" id="CHEBI:29108"/>
        <label>1</label>
    </ligand>
</feature>
<evidence type="ECO:0000256" key="7">
    <source>
        <dbReference type="PIRSR" id="PIRSR613273-3"/>
    </source>
</evidence>
<feature type="disulfide bond" evidence="7">
    <location>
        <begin position="365"/>
        <end position="386"/>
    </location>
</feature>
<evidence type="ECO:0000256" key="4">
    <source>
        <dbReference type="ARBA" id="ARBA00023180"/>
    </source>
</evidence>
<protein>
    <recommendedName>
        <fullName evidence="10">Peptidase M12B domain-containing protein</fullName>
    </recommendedName>
</protein>
<organism evidence="11 12">
    <name type="scientific">Acanthosepion pharaonis</name>
    <name type="common">Pharaoh cuttlefish</name>
    <name type="synonym">Sepia pharaonis</name>
    <dbReference type="NCBI Taxonomy" id="158019"/>
    <lineage>
        <taxon>Eukaryota</taxon>
        <taxon>Metazoa</taxon>
        <taxon>Spiralia</taxon>
        <taxon>Lophotrochozoa</taxon>
        <taxon>Mollusca</taxon>
        <taxon>Cephalopoda</taxon>
        <taxon>Coleoidea</taxon>
        <taxon>Decapodiformes</taxon>
        <taxon>Sepiida</taxon>
        <taxon>Sepiina</taxon>
        <taxon>Sepiidae</taxon>
        <taxon>Acanthosepion</taxon>
    </lineage>
</organism>
<reference evidence="11" key="1">
    <citation type="submission" date="2021-01" db="EMBL/GenBank/DDBJ databases">
        <authorList>
            <person name="Li R."/>
            <person name="Bekaert M."/>
        </authorList>
    </citation>
    <scope>NUCLEOTIDE SEQUENCE</scope>
    <source>
        <strain evidence="11">Farmed</strain>
    </source>
</reference>
<dbReference type="InterPro" id="IPR013273">
    <property type="entry name" value="ADAMTS/ADAMTS-like"/>
</dbReference>
<dbReference type="PROSITE" id="PS50092">
    <property type="entry name" value="TSP1"/>
    <property type="match status" value="1"/>
</dbReference>
<evidence type="ECO:0000256" key="8">
    <source>
        <dbReference type="PROSITE-ProRule" id="PRU00276"/>
    </source>
</evidence>
<dbReference type="PROSITE" id="PS50215">
    <property type="entry name" value="ADAM_MEPRO"/>
    <property type="match status" value="1"/>
</dbReference>
<comment type="subcellular location">
    <subcellularLocation>
        <location evidence="1">Secreted</location>
    </subcellularLocation>
</comment>
<dbReference type="PANTHER" id="PTHR13723">
    <property type="entry name" value="ADAMTS A DISINTEGRIN AND METALLOPROTEASE WITH THROMBOSPONDIN MOTIFS PROTEASE"/>
    <property type="match status" value="1"/>
</dbReference>
<evidence type="ECO:0000256" key="9">
    <source>
        <dbReference type="SAM" id="SignalP"/>
    </source>
</evidence>
<evidence type="ECO:0000313" key="12">
    <source>
        <dbReference type="Proteomes" id="UP000597762"/>
    </source>
</evidence>
<dbReference type="EMBL" id="CAHIKZ030000506">
    <property type="protein sequence ID" value="CAE1177642.1"/>
    <property type="molecule type" value="Genomic_DNA"/>
</dbReference>
<feature type="disulfide bond" evidence="7">
    <location>
        <begin position="542"/>
        <end position="553"/>
    </location>
</feature>
<dbReference type="InterPro" id="IPR024079">
    <property type="entry name" value="MetalloPept_cat_dom_sf"/>
</dbReference>
<keyword evidence="12" id="KW-1185">Reference proteome</keyword>
<evidence type="ECO:0000256" key="6">
    <source>
        <dbReference type="PIRSR" id="PIRSR613273-2"/>
    </source>
</evidence>
<dbReference type="InterPro" id="IPR000884">
    <property type="entry name" value="TSP1_rpt"/>
</dbReference>
<keyword evidence="4" id="KW-0325">Glycoprotein</keyword>
<gene>
    <name evidence="11" type="ORF">SPHA_14749</name>
</gene>
<dbReference type="GO" id="GO:0031012">
    <property type="term" value="C:extracellular matrix"/>
    <property type="evidence" value="ECO:0007669"/>
    <property type="project" value="TreeGrafter"/>
</dbReference>
<dbReference type="GO" id="GO:0004222">
    <property type="term" value="F:metalloendopeptidase activity"/>
    <property type="evidence" value="ECO:0007669"/>
    <property type="project" value="InterPro"/>
</dbReference>
<feature type="disulfide bond" evidence="7">
    <location>
        <begin position="437"/>
        <end position="463"/>
    </location>
</feature>
<feature type="binding site" evidence="6 8">
    <location>
        <position position="349"/>
    </location>
    <ligand>
        <name>Zn(2+)</name>
        <dbReference type="ChEBI" id="CHEBI:29105"/>
        <note>catalytic</note>
    </ligand>
</feature>
<dbReference type="PRINTS" id="PR01857">
    <property type="entry name" value="ADAMTSFAMILY"/>
</dbReference>
<evidence type="ECO:0000256" key="5">
    <source>
        <dbReference type="PIRSR" id="PIRSR613273-1"/>
    </source>
</evidence>
<comment type="caution">
    <text evidence="11">The sequence shown here is derived from an EMBL/GenBank/DDBJ whole genome shotgun (WGS) entry which is preliminary data.</text>
</comment>
<comment type="cofactor">
    <cofactor evidence="6">
        <name>Zn(2+)</name>
        <dbReference type="ChEBI" id="CHEBI:29105"/>
    </cofactor>
    <text evidence="6">Binds 1 zinc ion per subunit.</text>
</comment>
<feature type="disulfide bond" evidence="7">
    <location>
        <begin position="327"/>
        <end position="402"/>
    </location>
</feature>
<dbReference type="Gene3D" id="3.40.390.10">
    <property type="entry name" value="Collagenase (Catalytic Domain)"/>
    <property type="match status" value="1"/>
</dbReference>
<dbReference type="PANTHER" id="PTHR13723:SF281">
    <property type="entry name" value="PAPILIN"/>
    <property type="match status" value="1"/>
</dbReference>
<dbReference type="Pfam" id="PF01421">
    <property type="entry name" value="Reprolysin"/>
    <property type="match status" value="1"/>
</dbReference>
<dbReference type="AlphaFoldDB" id="A0A812BDP0"/>
<feature type="binding site" evidence="6">
    <location>
        <position position="304"/>
    </location>
    <ligand>
        <name>Ca(2+)</name>
        <dbReference type="ChEBI" id="CHEBI:29108"/>
        <label>1</label>
    </ligand>
</feature>
<feature type="disulfide bond" evidence="7">
    <location>
        <begin position="527"/>
        <end position="563"/>
    </location>
</feature>
<dbReference type="SUPFAM" id="SSF82895">
    <property type="entry name" value="TSP-1 type 1 repeat"/>
    <property type="match status" value="1"/>
</dbReference>
<dbReference type="GO" id="GO:0005576">
    <property type="term" value="C:extracellular region"/>
    <property type="evidence" value="ECO:0007669"/>
    <property type="project" value="UniProtKB-SubCell"/>
</dbReference>
<keyword evidence="6 8" id="KW-0479">Metal-binding</keyword>
<keyword evidence="6 8" id="KW-0862">Zinc</keyword>
<evidence type="ECO:0000259" key="10">
    <source>
        <dbReference type="PROSITE" id="PS50215"/>
    </source>
</evidence>
<name>A0A812BDP0_ACAPH</name>
<feature type="binding site" evidence="6 8">
    <location>
        <position position="353"/>
    </location>
    <ligand>
        <name>Zn(2+)</name>
        <dbReference type="ChEBI" id="CHEBI:29105"/>
        <note>catalytic</note>
    </ligand>
</feature>
<feature type="disulfide bond" evidence="7">
    <location>
        <begin position="488"/>
        <end position="499"/>
    </location>
</feature>